<dbReference type="AlphaFoldDB" id="D8LPG6"/>
<protein>
    <submittedName>
        <fullName evidence="3">EsV-1-140</fullName>
    </submittedName>
</protein>
<organism evidence="3 4">
    <name type="scientific">Ectocarpus siliculosus</name>
    <name type="common">Brown alga</name>
    <name type="synonym">Conferva siliculosa</name>
    <dbReference type="NCBI Taxonomy" id="2880"/>
    <lineage>
        <taxon>Eukaryota</taxon>
        <taxon>Sar</taxon>
        <taxon>Stramenopiles</taxon>
        <taxon>Ochrophyta</taxon>
        <taxon>PX clade</taxon>
        <taxon>Phaeophyceae</taxon>
        <taxon>Ectocarpales</taxon>
        <taxon>Ectocarpaceae</taxon>
        <taxon>Ectocarpus</taxon>
    </lineage>
</organism>
<evidence type="ECO:0000313" key="4">
    <source>
        <dbReference type="Proteomes" id="UP000002630"/>
    </source>
</evidence>
<feature type="region of interest" description="Disordered" evidence="2">
    <location>
        <begin position="1"/>
        <end position="22"/>
    </location>
</feature>
<dbReference type="Proteomes" id="UP000002630">
    <property type="component" value="Linkage Group LG16"/>
</dbReference>
<name>D8LPG6_ECTSI</name>
<evidence type="ECO:0000256" key="1">
    <source>
        <dbReference type="SAM" id="Coils"/>
    </source>
</evidence>
<dbReference type="EMBL" id="FN648730">
    <property type="protein sequence ID" value="CBN80438.1"/>
    <property type="molecule type" value="Genomic_DNA"/>
</dbReference>
<reference evidence="3 4" key="1">
    <citation type="journal article" date="2010" name="Nature">
        <title>The Ectocarpus genome and the independent evolution of multicellularity in brown algae.</title>
        <authorList>
            <person name="Cock J.M."/>
            <person name="Sterck L."/>
            <person name="Rouze P."/>
            <person name="Scornet D."/>
            <person name="Allen A.E."/>
            <person name="Amoutzias G."/>
            <person name="Anthouard V."/>
            <person name="Artiguenave F."/>
            <person name="Aury J.M."/>
            <person name="Badger J.H."/>
            <person name="Beszteri B."/>
            <person name="Billiau K."/>
            <person name="Bonnet E."/>
            <person name="Bothwell J.H."/>
            <person name="Bowler C."/>
            <person name="Boyen C."/>
            <person name="Brownlee C."/>
            <person name="Carrano C.J."/>
            <person name="Charrier B."/>
            <person name="Cho G.Y."/>
            <person name="Coelho S.M."/>
            <person name="Collen J."/>
            <person name="Corre E."/>
            <person name="Da Silva C."/>
            <person name="Delage L."/>
            <person name="Delaroque N."/>
            <person name="Dittami S.M."/>
            <person name="Doulbeau S."/>
            <person name="Elias M."/>
            <person name="Farnham G."/>
            <person name="Gachon C.M."/>
            <person name="Gschloessl B."/>
            <person name="Heesch S."/>
            <person name="Jabbari K."/>
            <person name="Jubin C."/>
            <person name="Kawai H."/>
            <person name="Kimura K."/>
            <person name="Kloareg B."/>
            <person name="Kupper F.C."/>
            <person name="Lang D."/>
            <person name="Le Bail A."/>
            <person name="Leblanc C."/>
            <person name="Lerouge P."/>
            <person name="Lohr M."/>
            <person name="Lopez P.J."/>
            <person name="Martens C."/>
            <person name="Maumus F."/>
            <person name="Michel G."/>
            <person name="Miranda-Saavedra D."/>
            <person name="Morales J."/>
            <person name="Moreau H."/>
            <person name="Motomura T."/>
            <person name="Nagasato C."/>
            <person name="Napoli C.A."/>
            <person name="Nelson D.R."/>
            <person name="Nyvall-Collen P."/>
            <person name="Peters A.F."/>
            <person name="Pommier C."/>
            <person name="Potin P."/>
            <person name="Poulain J."/>
            <person name="Quesneville H."/>
            <person name="Read B."/>
            <person name="Rensing S.A."/>
            <person name="Ritter A."/>
            <person name="Rousvoal S."/>
            <person name="Samanta M."/>
            <person name="Samson G."/>
            <person name="Schroeder D.C."/>
            <person name="Segurens B."/>
            <person name="Strittmatter M."/>
            <person name="Tonon T."/>
            <person name="Tregear J.W."/>
            <person name="Valentin K."/>
            <person name="von Dassow P."/>
            <person name="Yamagishi T."/>
            <person name="Van de Peer Y."/>
            <person name="Wincker P."/>
        </authorList>
    </citation>
    <scope>NUCLEOTIDE SEQUENCE [LARGE SCALE GENOMIC DNA]</scope>
    <source>
        <strain evidence="4">Ec32 / CCAP1310/4</strain>
    </source>
</reference>
<evidence type="ECO:0000256" key="2">
    <source>
        <dbReference type="SAM" id="MobiDB-lite"/>
    </source>
</evidence>
<feature type="coiled-coil region" evidence="1">
    <location>
        <begin position="170"/>
        <end position="204"/>
    </location>
</feature>
<keyword evidence="4" id="KW-1185">Reference proteome</keyword>
<dbReference type="InParanoid" id="D8LPG6"/>
<dbReference type="EMBL" id="FN649741">
    <property type="protein sequence ID" value="CBN80438.1"/>
    <property type="molecule type" value="Genomic_DNA"/>
</dbReference>
<sequence length="277" mass="32169">MQPAAKKKRLTRETTRGTSPRSFAHATIKCKKTPAYASAYKAMTLASAKQANRRIGTADWYRLKKDALVATIVLNHFAEEIQRFFRHVVVTTRDSDDDARTAVCPISLKPITEIPCGHRFRHGNIWFNKDTLAQYMRKTSDFMNPVTRVELREEDVLKVDPGLIKQYRHRKELAERMAEDMALVQSVENELEEVFQDMVEAAQEIRTRMEFRIVFDHLAEDFQECHGDLTELDRDRSVLTLKSLGDLVDGDPTRRVHMSKKRERILRHFLKTQKPQG</sequence>
<accession>D8LPG6</accession>
<feature type="compositionally biased region" description="Basic residues" evidence="2">
    <location>
        <begin position="1"/>
        <end position="10"/>
    </location>
</feature>
<proteinExistence type="predicted"/>
<keyword evidence="1" id="KW-0175">Coiled coil</keyword>
<gene>
    <name evidence="3" type="ORF">Esi_0052_0275</name>
</gene>
<evidence type="ECO:0000313" key="3">
    <source>
        <dbReference type="EMBL" id="CBN80438.1"/>
    </source>
</evidence>